<dbReference type="Proteomes" id="UP000290433">
    <property type="component" value="Unassembled WGS sequence"/>
</dbReference>
<dbReference type="EMBL" id="JUIV01000018">
    <property type="protein sequence ID" value="RYJ37212.1"/>
    <property type="molecule type" value="Genomic_DNA"/>
</dbReference>
<proteinExistence type="predicted"/>
<evidence type="ECO:0000313" key="1">
    <source>
        <dbReference type="EMBL" id="RYJ37212.1"/>
    </source>
</evidence>
<dbReference type="AlphaFoldDB" id="A0A444VU53"/>
<name>A0A444VU53_9FLAO</name>
<gene>
    <name evidence="1" type="ORF">NU08_3778</name>
</gene>
<organism evidence="1 2">
    <name type="scientific">Flavobacterium anhuiense</name>
    <dbReference type="NCBI Taxonomy" id="459526"/>
    <lineage>
        <taxon>Bacteria</taxon>
        <taxon>Pseudomonadati</taxon>
        <taxon>Bacteroidota</taxon>
        <taxon>Flavobacteriia</taxon>
        <taxon>Flavobacteriales</taxon>
        <taxon>Flavobacteriaceae</taxon>
        <taxon>Flavobacterium</taxon>
    </lineage>
</organism>
<protein>
    <submittedName>
        <fullName evidence="1">Uncharacterized protein</fullName>
    </submittedName>
</protein>
<reference evidence="1 2" key="1">
    <citation type="submission" date="2014-12" db="EMBL/GenBank/DDBJ databases">
        <title>Genome sequence of Flavobacterium anhuiense RCM74.</title>
        <authorList>
            <person name="Kim J.F."/>
            <person name="Song J.Y."/>
            <person name="Kwak M.-J."/>
            <person name="Lee S.-W."/>
        </authorList>
    </citation>
    <scope>NUCLEOTIDE SEQUENCE [LARGE SCALE GENOMIC DNA]</scope>
    <source>
        <strain evidence="1 2">RCM74</strain>
    </source>
</reference>
<comment type="caution">
    <text evidence="1">The sequence shown here is derived from an EMBL/GenBank/DDBJ whole genome shotgun (WGS) entry which is preliminary data.</text>
</comment>
<evidence type="ECO:0000313" key="2">
    <source>
        <dbReference type="Proteomes" id="UP000290433"/>
    </source>
</evidence>
<sequence length="60" mass="6633">MAVLFVVWELIGLKSIGFLTEKGFFGTTVFFDSNSFGAVIVFEEIFGFTFTVAGVRLLTD</sequence>
<accession>A0A444VU53</accession>